<keyword evidence="8" id="KW-0472">Membrane</keyword>
<keyword evidence="4 10" id="KW-0337">GPI-anchor biosynthesis</keyword>
<evidence type="ECO:0000313" key="12">
    <source>
        <dbReference type="Proteomes" id="UP001221757"/>
    </source>
</evidence>
<evidence type="ECO:0000256" key="2">
    <source>
        <dbReference type="ARBA" id="ARBA00004687"/>
    </source>
</evidence>
<dbReference type="Proteomes" id="UP001221757">
    <property type="component" value="Unassembled WGS sequence"/>
</dbReference>
<proteinExistence type="inferred from homology"/>
<keyword evidence="9" id="KW-0325">Glycoprotein</keyword>
<evidence type="ECO:0000256" key="6">
    <source>
        <dbReference type="ARBA" id="ARBA00022824"/>
    </source>
</evidence>
<dbReference type="InterPro" id="IPR040039">
    <property type="entry name" value="PIGX"/>
</dbReference>
<dbReference type="GO" id="GO:0005789">
    <property type="term" value="C:endoplasmic reticulum membrane"/>
    <property type="evidence" value="ECO:0007669"/>
    <property type="project" value="UniProtKB-SubCell"/>
</dbReference>
<protein>
    <recommendedName>
        <fullName evidence="10">Protein PBN1</fullName>
    </recommendedName>
</protein>
<evidence type="ECO:0000256" key="10">
    <source>
        <dbReference type="RuleBase" id="RU366056"/>
    </source>
</evidence>
<evidence type="ECO:0000256" key="7">
    <source>
        <dbReference type="ARBA" id="ARBA00022989"/>
    </source>
</evidence>
<evidence type="ECO:0000256" key="5">
    <source>
        <dbReference type="ARBA" id="ARBA00022692"/>
    </source>
</evidence>
<dbReference type="GO" id="GO:0006506">
    <property type="term" value="P:GPI anchor biosynthetic process"/>
    <property type="evidence" value="ECO:0007669"/>
    <property type="project" value="UniProtKB-KW"/>
</dbReference>
<comment type="pathway">
    <text evidence="2 10">Glycolipid biosynthesis; glycosylphosphatidylinositol-anchor biosynthesis.</text>
</comment>
<dbReference type="EMBL" id="JARKIE010000057">
    <property type="protein sequence ID" value="KAJ7691586.1"/>
    <property type="molecule type" value="Genomic_DNA"/>
</dbReference>
<evidence type="ECO:0000256" key="3">
    <source>
        <dbReference type="ARBA" id="ARBA00010345"/>
    </source>
</evidence>
<keyword evidence="5" id="KW-0812">Transmembrane</keyword>
<keyword evidence="6 10" id="KW-0256">Endoplasmic reticulum</keyword>
<evidence type="ECO:0000313" key="11">
    <source>
        <dbReference type="EMBL" id="KAJ7691586.1"/>
    </source>
</evidence>
<reference evidence="11" key="1">
    <citation type="submission" date="2023-03" db="EMBL/GenBank/DDBJ databases">
        <title>Massive genome expansion in bonnet fungi (Mycena s.s.) driven by repeated elements and novel gene families across ecological guilds.</title>
        <authorList>
            <consortium name="Lawrence Berkeley National Laboratory"/>
            <person name="Harder C.B."/>
            <person name="Miyauchi S."/>
            <person name="Viragh M."/>
            <person name="Kuo A."/>
            <person name="Thoen E."/>
            <person name="Andreopoulos B."/>
            <person name="Lu D."/>
            <person name="Skrede I."/>
            <person name="Drula E."/>
            <person name="Henrissat B."/>
            <person name="Morin E."/>
            <person name="Kohler A."/>
            <person name="Barry K."/>
            <person name="LaButti K."/>
            <person name="Morin E."/>
            <person name="Salamov A."/>
            <person name="Lipzen A."/>
            <person name="Mereny Z."/>
            <person name="Hegedus B."/>
            <person name="Baldrian P."/>
            <person name="Stursova M."/>
            <person name="Weitz H."/>
            <person name="Taylor A."/>
            <person name="Grigoriev I.V."/>
            <person name="Nagy L.G."/>
            <person name="Martin F."/>
            <person name="Kauserud H."/>
        </authorList>
    </citation>
    <scope>NUCLEOTIDE SEQUENCE</scope>
    <source>
        <strain evidence="11">CBHHK067</strain>
    </source>
</reference>
<name>A0AAD7DHN2_MYCRO</name>
<dbReference type="Pfam" id="PF08320">
    <property type="entry name" value="PIG-X"/>
    <property type="match status" value="1"/>
</dbReference>
<comment type="similarity">
    <text evidence="3 10">Belongs to the PIGX family.</text>
</comment>
<dbReference type="AlphaFoldDB" id="A0AAD7DHN2"/>
<evidence type="ECO:0000256" key="9">
    <source>
        <dbReference type="ARBA" id="ARBA00023180"/>
    </source>
</evidence>
<comment type="caution">
    <text evidence="11">The sequence shown here is derived from an EMBL/GenBank/DDBJ whole genome shotgun (WGS) entry which is preliminary data.</text>
</comment>
<dbReference type="PANTHER" id="PTHR28650:SF1">
    <property type="entry name" value="PHOSPHATIDYLINOSITOL-GLYCAN BIOSYNTHESIS CLASS X PROTEIN"/>
    <property type="match status" value="1"/>
</dbReference>
<comment type="function">
    <text evidence="10">Required for proper folding and/or the stability of a subset of proteins in the endoplasmic reticulum. Component of glycosylphosphatidylinositol-mannosyltransferase 1 which transfers the first of the 4 mannoses in the GPI-anchor precursors during GPI-anchor biosynthesis. Probably acts by stabilizing the mannosyltransferase GPI14.</text>
</comment>
<gene>
    <name evidence="11" type="ORF">B0H17DRAFT_1062966</name>
</gene>
<comment type="subcellular location">
    <subcellularLocation>
        <location evidence="1 10">Endoplasmic reticulum membrane</location>
        <topology evidence="1 10">Single-pass membrane protein</topology>
    </subcellularLocation>
</comment>
<dbReference type="PANTHER" id="PTHR28650">
    <property type="entry name" value="PHOSPHATIDYLINOSITOL-GLYCAN BIOSYNTHESIS CLASS X PROTEIN"/>
    <property type="match status" value="1"/>
</dbReference>
<evidence type="ECO:0000256" key="4">
    <source>
        <dbReference type="ARBA" id="ARBA00022502"/>
    </source>
</evidence>
<keyword evidence="7" id="KW-1133">Transmembrane helix</keyword>
<evidence type="ECO:0000256" key="1">
    <source>
        <dbReference type="ARBA" id="ARBA00004389"/>
    </source>
</evidence>
<sequence>MSNDTAMALQTESSLLHEQSFHPVFKTSISAPGSDFEECSLHLHYTLPPLVFVDPFELDNRADAYSFQYAGPSNLELPVAALPDESSALLLRVVGRPQDVQVPLHVRYGALGPTPFQHTPLPWPDAFFACPPSSQP</sequence>
<keyword evidence="12" id="KW-1185">Reference proteome</keyword>
<evidence type="ECO:0000256" key="8">
    <source>
        <dbReference type="ARBA" id="ARBA00023136"/>
    </source>
</evidence>
<accession>A0AAD7DHN2</accession>
<organism evidence="11 12">
    <name type="scientific">Mycena rosella</name>
    <name type="common">Pink bonnet</name>
    <name type="synonym">Agaricus rosellus</name>
    <dbReference type="NCBI Taxonomy" id="1033263"/>
    <lineage>
        <taxon>Eukaryota</taxon>
        <taxon>Fungi</taxon>
        <taxon>Dikarya</taxon>
        <taxon>Basidiomycota</taxon>
        <taxon>Agaricomycotina</taxon>
        <taxon>Agaricomycetes</taxon>
        <taxon>Agaricomycetidae</taxon>
        <taxon>Agaricales</taxon>
        <taxon>Marasmiineae</taxon>
        <taxon>Mycenaceae</taxon>
        <taxon>Mycena</taxon>
    </lineage>
</organism>
<dbReference type="InterPro" id="IPR013233">
    <property type="entry name" value="PIG-X/PBN1"/>
</dbReference>